<dbReference type="Gene3D" id="2.140.10.30">
    <property type="entry name" value="Dipeptidylpeptidase IV, N-terminal domain"/>
    <property type="match status" value="1"/>
</dbReference>
<feature type="domain" description="Dipeptidylpeptidase IV N-terminal" evidence="6">
    <location>
        <begin position="184"/>
        <end position="351"/>
    </location>
</feature>
<keyword evidence="2" id="KW-0720">Serine protease</keyword>
<evidence type="ECO:0000256" key="5">
    <source>
        <dbReference type="SAM" id="Phobius"/>
    </source>
</evidence>
<dbReference type="PANTHER" id="PTHR11731">
    <property type="entry name" value="PROTEASE FAMILY S9B,C DIPEPTIDYL-PEPTIDASE IV-RELATED"/>
    <property type="match status" value="1"/>
</dbReference>
<feature type="region of interest" description="Disordered" evidence="4">
    <location>
        <begin position="1"/>
        <end position="60"/>
    </location>
</feature>
<dbReference type="InterPro" id="IPR002469">
    <property type="entry name" value="Peptidase_S9B_N"/>
</dbReference>
<name>A0A183A5F3_9TREM</name>
<dbReference type="GO" id="GO:0008236">
    <property type="term" value="F:serine-type peptidase activity"/>
    <property type="evidence" value="ECO:0007669"/>
    <property type="project" value="UniProtKB-KW"/>
</dbReference>
<evidence type="ECO:0000313" key="9">
    <source>
        <dbReference type="WBParaSite" id="ECPE_0000218801-mRNA-1"/>
    </source>
</evidence>
<dbReference type="GO" id="GO:0008239">
    <property type="term" value="F:dipeptidyl-peptidase activity"/>
    <property type="evidence" value="ECO:0007669"/>
    <property type="project" value="TreeGrafter"/>
</dbReference>
<dbReference type="PANTHER" id="PTHR11731:SF200">
    <property type="entry name" value="DIPEPTIDYL PEPTIDASE 10, ISOFORM B"/>
    <property type="match status" value="1"/>
</dbReference>
<dbReference type="EMBL" id="UZAN01039460">
    <property type="protein sequence ID" value="VDP65703.1"/>
    <property type="molecule type" value="Genomic_DNA"/>
</dbReference>
<reference evidence="9" key="1">
    <citation type="submission" date="2016-06" db="UniProtKB">
        <authorList>
            <consortium name="WormBaseParasite"/>
        </authorList>
    </citation>
    <scope>IDENTIFICATION</scope>
</reference>
<keyword evidence="1" id="KW-0378">Hydrolase</keyword>
<keyword evidence="1" id="KW-0031">Aminopeptidase</keyword>
<gene>
    <name evidence="7" type="ORF">ECPE_LOCUS2188</name>
</gene>
<evidence type="ECO:0000313" key="7">
    <source>
        <dbReference type="EMBL" id="VDP65703.1"/>
    </source>
</evidence>
<dbReference type="Proteomes" id="UP000272942">
    <property type="component" value="Unassembled WGS sequence"/>
</dbReference>
<dbReference type="AlphaFoldDB" id="A0A183A5F3"/>
<evidence type="ECO:0000259" key="6">
    <source>
        <dbReference type="Pfam" id="PF00930"/>
    </source>
</evidence>
<dbReference type="InterPro" id="IPR050278">
    <property type="entry name" value="Serine_Prot_S9B/DPPIV"/>
</dbReference>
<proteinExistence type="predicted"/>
<reference evidence="7 8" key="2">
    <citation type="submission" date="2018-11" db="EMBL/GenBank/DDBJ databases">
        <authorList>
            <consortium name="Pathogen Informatics"/>
        </authorList>
    </citation>
    <scope>NUCLEOTIDE SEQUENCE [LARGE SCALE GENOMIC DNA]</scope>
    <source>
        <strain evidence="7 8">Egypt</strain>
    </source>
</reference>
<dbReference type="Pfam" id="PF00930">
    <property type="entry name" value="DPPIV_N"/>
    <property type="match status" value="1"/>
</dbReference>
<evidence type="ECO:0000313" key="8">
    <source>
        <dbReference type="Proteomes" id="UP000272942"/>
    </source>
</evidence>
<organism evidence="9">
    <name type="scientific">Echinostoma caproni</name>
    <dbReference type="NCBI Taxonomy" id="27848"/>
    <lineage>
        <taxon>Eukaryota</taxon>
        <taxon>Metazoa</taxon>
        <taxon>Spiralia</taxon>
        <taxon>Lophotrochozoa</taxon>
        <taxon>Platyhelminthes</taxon>
        <taxon>Trematoda</taxon>
        <taxon>Digenea</taxon>
        <taxon>Plagiorchiida</taxon>
        <taxon>Echinostomata</taxon>
        <taxon>Echinostomatoidea</taxon>
        <taxon>Echinostomatidae</taxon>
        <taxon>Echinostoma</taxon>
    </lineage>
</organism>
<accession>A0A183A5F3</accession>
<evidence type="ECO:0000256" key="4">
    <source>
        <dbReference type="SAM" id="MobiDB-lite"/>
    </source>
</evidence>
<keyword evidence="1" id="KW-0645">Protease</keyword>
<evidence type="ECO:0000256" key="1">
    <source>
        <dbReference type="ARBA" id="ARBA00022438"/>
    </source>
</evidence>
<evidence type="ECO:0000256" key="3">
    <source>
        <dbReference type="ARBA" id="ARBA00023180"/>
    </source>
</evidence>
<dbReference type="WBParaSite" id="ECPE_0000218801-mRNA-1">
    <property type="protein sequence ID" value="ECPE_0000218801-mRNA-1"/>
    <property type="gene ID" value="ECPE_0000218801"/>
</dbReference>
<dbReference type="GO" id="GO:0004177">
    <property type="term" value="F:aminopeptidase activity"/>
    <property type="evidence" value="ECO:0007669"/>
    <property type="project" value="UniProtKB-KW"/>
</dbReference>
<dbReference type="GO" id="GO:0005886">
    <property type="term" value="C:plasma membrane"/>
    <property type="evidence" value="ECO:0007669"/>
    <property type="project" value="TreeGrafter"/>
</dbReference>
<dbReference type="OrthoDB" id="16520at2759"/>
<keyword evidence="3" id="KW-0325">Glycoprotein</keyword>
<keyword evidence="5" id="KW-0472">Membrane</keyword>
<keyword evidence="5" id="KW-0812">Transmembrane</keyword>
<protein>
    <submittedName>
        <fullName evidence="9">DPPIV_N domain-containing protein</fullName>
    </submittedName>
</protein>
<evidence type="ECO:0000256" key="2">
    <source>
        <dbReference type="ARBA" id="ARBA00022825"/>
    </source>
</evidence>
<feature type="transmembrane region" description="Helical" evidence="5">
    <location>
        <begin position="70"/>
        <end position="90"/>
    </location>
</feature>
<sequence>MPSGRDGSFSHPVDEAEPPLISKQNGTDPRDVEAGTMGKRSGSMTSAKPSEADDPELLANNPQKRNWRGILLALIVIAAISSIIITASILTTPREHEVNFGKPYTFTDMVQLPRAMKILVYQIKNNHVIYVSPDFDVVAIDLATMNERILVSRYNIIEKPEYTGMFTVSPDLSAILLEYDAASSFTFNGHIYIHKYPFDSERSTIVNVTSGMPDDDILYGEADWLYEEELLQTKAALWWNPTATRLAFASFNEKNVSTYFMSRFDGSNDLYGYVQRIKYPKAGDFSDYTNPQIGFFIYDLESGERREFPRPEKIPWDGLLVFTRWYDEDVILVTWTNRVQTEAWITAVSWSRKKSWIDADALGTPQDGCRPFQNIAFELLD</sequence>
<dbReference type="SUPFAM" id="SSF82171">
    <property type="entry name" value="DPP6 N-terminal domain-like"/>
    <property type="match status" value="1"/>
</dbReference>
<dbReference type="GO" id="GO:0006508">
    <property type="term" value="P:proteolysis"/>
    <property type="evidence" value="ECO:0007669"/>
    <property type="project" value="InterPro"/>
</dbReference>
<keyword evidence="5" id="KW-1133">Transmembrane helix</keyword>
<keyword evidence="8" id="KW-1185">Reference proteome</keyword>